<accession>W2QSP6</accession>
<protein>
    <submittedName>
        <fullName evidence="2">Uncharacterized protein</fullName>
    </submittedName>
</protein>
<feature type="transmembrane region" description="Helical" evidence="1">
    <location>
        <begin position="12"/>
        <end position="33"/>
    </location>
</feature>
<evidence type="ECO:0000313" key="3">
    <source>
        <dbReference type="Proteomes" id="UP000018817"/>
    </source>
</evidence>
<dbReference type="Proteomes" id="UP000018817">
    <property type="component" value="Unassembled WGS sequence"/>
</dbReference>
<evidence type="ECO:0000313" key="2">
    <source>
        <dbReference type="EMBL" id="ETN15270.1"/>
    </source>
</evidence>
<keyword evidence="1" id="KW-0812">Transmembrane</keyword>
<dbReference type="RefSeq" id="XP_008899962.1">
    <property type="nucleotide sequence ID" value="XM_008901714.1"/>
</dbReference>
<reference evidence="2 3" key="2">
    <citation type="submission" date="2013-11" db="EMBL/GenBank/DDBJ databases">
        <title>The Genome Sequence of Phytophthora parasitica INRA-310.</title>
        <authorList>
            <consortium name="The Broad Institute Genomics Platform"/>
            <person name="Russ C."/>
            <person name="Tyler B."/>
            <person name="Panabieres F."/>
            <person name="Shan W."/>
            <person name="Tripathy S."/>
            <person name="Grunwald N."/>
            <person name="Machado M."/>
            <person name="Johnson C.S."/>
            <person name="Arredondo F."/>
            <person name="Hong C."/>
            <person name="Coffey M."/>
            <person name="Young S.K."/>
            <person name="Zeng Q."/>
            <person name="Gargeya S."/>
            <person name="Fitzgerald M."/>
            <person name="Abouelleil A."/>
            <person name="Alvarado L."/>
            <person name="Chapman S.B."/>
            <person name="Gainer-Dewar J."/>
            <person name="Goldberg J."/>
            <person name="Griggs A."/>
            <person name="Gujja S."/>
            <person name="Hansen M."/>
            <person name="Howarth C."/>
            <person name="Imamovic A."/>
            <person name="Ireland A."/>
            <person name="Larimer J."/>
            <person name="McCowan C."/>
            <person name="Murphy C."/>
            <person name="Pearson M."/>
            <person name="Poon T.W."/>
            <person name="Priest M."/>
            <person name="Roberts A."/>
            <person name="Saif S."/>
            <person name="Shea T."/>
            <person name="Sykes S."/>
            <person name="Wortman J."/>
            <person name="Nusbaum C."/>
            <person name="Birren B."/>
        </authorList>
    </citation>
    <scope>NUCLEOTIDE SEQUENCE [LARGE SCALE GENOMIC DNA]</scope>
    <source>
        <strain evidence="2 3">INRA-310</strain>
    </source>
</reference>
<dbReference type="EMBL" id="KI669571">
    <property type="protein sequence ID" value="ETN15270.1"/>
    <property type="molecule type" value="Genomic_DNA"/>
</dbReference>
<proteinExistence type="predicted"/>
<organism evidence="2 3">
    <name type="scientific">Phytophthora nicotianae (strain INRA-310)</name>
    <name type="common">Phytophthora parasitica</name>
    <dbReference type="NCBI Taxonomy" id="761204"/>
    <lineage>
        <taxon>Eukaryota</taxon>
        <taxon>Sar</taxon>
        <taxon>Stramenopiles</taxon>
        <taxon>Oomycota</taxon>
        <taxon>Peronosporomycetes</taxon>
        <taxon>Peronosporales</taxon>
        <taxon>Peronosporaceae</taxon>
        <taxon>Phytophthora</taxon>
    </lineage>
</organism>
<keyword evidence="1" id="KW-1133">Transmembrane helix</keyword>
<dbReference type="VEuPathDB" id="FungiDB:PPTG_22105"/>
<name>W2QSP6_PHYN3</name>
<gene>
    <name evidence="2" type="ORF">PPTG_22105</name>
</gene>
<sequence>MALELDSSVHWRLRLVVSAVVLVLEVVVFPLMFECAQGTAIHELNVAMHACERHSAHHSPAKCQLIESLLRPQATRETEDPLPC</sequence>
<evidence type="ECO:0000256" key="1">
    <source>
        <dbReference type="SAM" id="Phobius"/>
    </source>
</evidence>
<keyword evidence="1" id="KW-0472">Membrane</keyword>
<reference evidence="3" key="1">
    <citation type="submission" date="2011-12" db="EMBL/GenBank/DDBJ databases">
        <authorList>
            <consortium name="The Broad Institute Genome Sequencing Platform"/>
            <person name="Russ C."/>
            <person name="Tyler B."/>
            <person name="Panabieres F."/>
            <person name="Shan W."/>
            <person name="Tripathy S."/>
            <person name="Grunwald N."/>
            <person name="Machado M."/>
            <person name="Young S.K."/>
            <person name="Zeng Q."/>
            <person name="Gargeya S."/>
            <person name="Fitzgerald M."/>
            <person name="Haas B."/>
            <person name="Abouelleil A."/>
            <person name="Alvarado L."/>
            <person name="Arachchi H.M."/>
            <person name="Berlin A."/>
            <person name="Chapman S.B."/>
            <person name="Gearin G."/>
            <person name="Goldberg J."/>
            <person name="Griggs A."/>
            <person name="Gujja S."/>
            <person name="Hansen M."/>
            <person name="Heiman D."/>
            <person name="Howarth C."/>
            <person name="Larimer J."/>
            <person name="Lui A."/>
            <person name="MacDonald P.J.P."/>
            <person name="McCowen C."/>
            <person name="Montmayeur A."/>
            <person name="Murphy C."/>
            <person name="Neiman D."/>
            <person name="Pearson M."/>
            <person name="Priest M."/>
            <person name="Roberts A."/>
            <person name="Saif S."/>
            <person name="Shea T."/>
            <person name="Sisk P."/>
            <person name="Stolte C."/>
            <person name="Sykes S."/>
            <person name="Wortman J."/>
            <person name="Nusbaum C."/>
            <person name="Birren B."/>
        </authorList>
    </citation>
    <scope>NUCLEOTIDE SEQUENCE [LARGE SCALE GENOMIC DNA]</scope>
    <source>
        <strain evidence="3">INRA-310</strain>
    </source>
</reference>
<dbReference type="GeneID" id="20190704"/>
<dbReference type="AlphaFoldDB" id="W2QSP6"/>